<gene>
    <name evidence="1" type="ORF">BC742_1761</name>
</gene>
<dbReference type="RefSeq" id="WP_147404893.1">
    <property type="nucleotide sequence ID" value="NZ_KI440787.1"/>
</dbReference>
<name>A0A495VQ58_9BACT</name>
<keyword evidence="2" id="KW-1185">Reference proteome</keyword>
<dbReference type="OrthoDB" id="1037127at2"/>
<comment type="caution">
    <text evidence="1">The sequence shown here is derived from an EMBL/GenBank/DDBJ whole genome shotgun (WGS) entry which is preliminary data.</text>
</comment>
<dbReference type="GeneID" id="92929363"/>
<dbReference type="AlphaFoldDB" id="A0A495VQ58"/>
<sequence>MQQNRLQIKGMSHQLPPAMCGDGECSRIVNLRCRDGIWEAIGEPRLLYTPEETSRKVIFLHCNEAYKHYISYDGTNLYFEAEEKDGEVFPTRLEALCEISGLSRIESVGNTLVVITDTEIFYLLYRNGIYEILGTRPDMPEISFYLGGSIQSTEIFDTYTLKVETRDDGVCRLSDTDKRAFISWIYGTYSKCKSKLLSDGYFAHPFLVRYALRMYDGSYILPSPPVVMLQSDKADTLNNIEALCELEDGYLRRFVENKFNLRGESLYYNIGKCDLSKWSDIVTGIDVFISKEIPVVKQVAMTENDYRYEIRNIGGKQTRIIIFDVPQLTEEEVRRRLSEEVVFFKVASFSGKEQIAQPFSLEYNCDLNNLEQQDVLPLDNFSHHRITAKTSYVYNGRLHLGGISMYYSSGFPLSVFALTQNRYNGVDLIDIDVQRGYIEVYMNGSDGERRLVNSFESRMSLKGLSAMISYPDSRAYKMKVRICDDAGGKQYGITVDLKSSQDQNMAYYVSPDLKPITFSEISEPDEGKIPEEINAVEHTPNKLRVSQINNPFVFPQEFTYILSGGEITALAAATAALSQGQYGEFPLYVFTTEGIWALQQGSEGVLYSNQHPVNREVCLSSNLIVPIDNAVVYLSEQGVMALQGAESNLLSPVFGGVPDALPQDSSDSGFISLSEAFVPFREYIQGKCTAGYNYIRQEIIFLNADYRFCYVLGLSFSSWYCRIVDWKYLYNLYPGLLAGDENGRLYDLCSEVQSDMQISVITRPIKLLPDIYKRVSHIALRCSVQRADLVCKVWGAQEAEGRYSLLYRFRIAGDVSGQIRMRPLSPPFKYHRIAWCGTVSSDAHFDVIDLGFDPVSSGKKLR</sequence>
<organism evidence="1 2">
    <name type="scientific">Coprobacter fastidiosus NSB1 = JCM 33896</name>
    <dbReference type="NCBI Taxonomy" id="1349822"/>
    <lineage>
        <taxon>Bacteria</taxon>
        <taxon>Pseudomonadati</taxon>
        <taxon>Bacteroidota</taxon>
        <taxon>Bacteroidia</taxon>
        <taxon>Bacteroidales</taxon>
        <taxon>Barnesiellaceae</taxon>
        <taxon>Coprobacter</taxon>
    </lineage>
</organism>
<accession>A0A495VQ58</accession>
<protein>
    <submittedName>
        <fullName evidence="1">Uncharacterized protein</fullName>
    </submittedName>
</protein>
<dbReference type="EMBL" id="RBXN01000005">
    <property type="protein sequence ID" value="RKT51486.1"/>
    <property type="molecule type" value="Genomic_DNA"/>
</dbReference>
<reference evidence="1 2" key="1">
    <citation type="submission" date="2018-10" db="EMBL/GenBank/DDBJ databases">
        <title>Genomic Encyclopedia of Archaeal and Bacterial Type Strains, Phase II (KMG-II): from individual species to whole genera.</title>
        <authorList>
            <person name="Goeker M."/>
        </authorList>
    </citation>
    <scope>NUCLEOTIDE SEQUENCE [LARGE SCALE GENOMIC DNA]</scope>
    <source>
        <strain evidence="1 2">NSB1</strain>
    </source>
</reference>
<dbReference type="Proteomes" id="UP000269493">
    <property type="component" value="Unassembled WGS sequence"/>
</dbReference>
<evidence type="ECO:0000313" key="2">
    <source>
        <dbReference type="Proteomes" id="UP000269493"/>
    </source>
</evidence>
<evidence type="ECO:0000313" key="1">
    <source>
        <dbReference type="EMBL" id="RKT51486.1"/>
    </source>
</evidence>
<proteinExistence type="predicted"/>